<dbReference type="InterPro" id="IPR040911">
    <property type="entry name" value="Exostosin_GT47"/>
</dbReference>
<dbReference type="Pfam" id="PF03016">
    <property type="entry name" value="Exostosin_GT47"/>
    <property type="match status" value="1"/>
</dbReference>
<evidence type="ECO:0000256" key="6">
    <source>
        <dbReference type="SAM" id="Phobius"/>
    </source>
</evidence>
<dbReference type="GO" id="GO:0016757">
    <property type="term" value="F:glycosyltransferase activity"/>
    <property type="evidence" value="ECO:0007669"/>
    <property type="project" value="UniProtKB-KW"/>
</dbReference>
<feature type="domain" description="Exostosin GT47" evidence="7">
    <location>
        <begin position="239"/>
        <end position="523"/>
    </location>
</feature>
<dbReference type="PANTHER" id="PTHR11062:SF77">
    <property type="entry name" value="GLYCOSYLTRANSFERASE FAMILY EXOSTOSIN PROTEIN"/>
    <property type="match status" value="1"/>
</dbReference>
<evidence type="ECO:0000256" key="3">
    <source>
        <dbReference type="ARBA" id="ARBA00022676"/>
    </source>
</evidence>
<dbReference type="GO" id="GO:0000139">
    <property type="term" value="C:Golgi membrane"/>
    <property type="evidence" value="ECO:0007669"/>
    <property type="project" value="UniProtKB-SubCell"/>
</dbReference>
<evidence type="ECO:0000313" key="8">
    <source>
        <dbReference type="EMBL" id="CAI0628719.1"/>
    </source>
</evidence>
<proteinExistence type="inferred from homology"/>
<evidence type="ECO:0000256" key="2">
    <source>
        <dbReference type="ARBA" id="ARBA00010271"/>
    </source>
</evidence>
<protein>
    <recommendedName>
        <fullName evidence="7">Exostosin GT47 domain-containing protein</fullName>
    </recommendedName>
</protein>
<comment type="caution">
    <text evidence="8">The sequence shown here is derived from an EMBL/GenBank/DDBJ whole genome shotgun (WGS) entry which is preliminary data.</text>
</comment>
<keyword evidence="3" id="KW-0328">Glycosyltransferase</keyword>
<evidence type="ECO:0000256" key="4">
    <source>
        <dbReference type="ARBA" id="ARBA00022968"/>
    </source>
</evidence>
<keyword evidence="3" id="KW-0808">Transferase</keyword>
<keyword evidence="6" id="KW-0472">Membrane</keyword>
<keyword evidence="9" id="KW-1185">Reference proteome</keyword>
<dbReference type="Proteomes" id="UP001154282">
    <property type="component" value="Unassembled WGS sequence"/>
</dbReference>
<comment type="similarity">
    <text evidence="2">Belongs to the glycosyltransferase 47 family.</text>
</comment>
<keyword evidence="6" id="KW-1133">Transmembrane helix</keyword>
<accession>A0AAV0S6W3</accession>
<organism evidence="8 9">
    <name type="scientific">Linum tenue</name>
    <dbReference type="NCBI Taxonomy" id="586396"/>
    <lineage>
        <taxon>Eukaryota</taxon>
        <taxon>Viridiplantae</taxon>
        <taxon>Streptophyta</taxon>
        <taxon>Embryophyta</taxon>
        <taxon>Tracheophyta</taxon>
        <taxon>Spermatophyta</taxon>
        <taxon>Magnoliopsida</taxon>
        <taxon>eudicotyledons</taxon>
        <taxon>Gunneridae</taxon>
        <taxon>Pentapetalae</taxon>
        <taxon>rosids</taxon>
        <taxon>fabids</taxon>
        <taxon>Malpighiales</taxon>
        <taxon>Linaceae</taxon>
        <taxon>Linum</taxon>
    </lineage>
</organism>
<keyword evidence="4" id="KW-0735">Signal-anchor</keyword>
<gene>
    <name evidence="8" type="ORF">LITE_LOCUS51737</name>
</gene>
<reference evidence="8" key="1">
    <citation type="submission" date="2022-08" db="EMBL/GenBank/DDBJ databases">
        <authorList>
            <person name="Gutierrez-Valencia J."/>
        </authorList>
    </citation>
    <scope>NUCLEOTIDE SEQUENCE</scope>
</reference>
<dbReference type="AlphaFoldDB" id="A0AAV0S6W3"/>
<keyword evidence="5" id="KW-0333">Golgi apparatus</keyword>
<feature type="transmembrane region" description="Helical" evidence="6">
    <location>
        <begin position="21"/>
        <end position="47"/>
    </location>
</feature>
<evidence type="ECO:0000259" key="7">
    <source>
        <dbReference type="Pfam" id="PF03016"/>
    </source>
</evidence>
<evidence type="ECO:0000256" key="5">
    <source>
        <dbReference type="ARBA" id="ARBA00023034"/>
    </source>
</evidence>
<dbReference type="InterPro" id="IPR004263">
    <property type="entry name" value="Exostosin"/>
</dbReference>
<dbReference type="PANTHER" id="PTHR11062">
    <property type="entry name" value="EXOSTOSIN HEPARAN SULFATE GLYCOSYLTRANSFERASE -RELATED"/>
    <property type="match status" value="1"/>
</dbReference>
<dbReference type="EMBL" id="CAMGYJ010000011">
    <property type="protein sequence ID" value="CAI0628719.1"/>
    <property type="molecule type" value="Genomic_DNA"/>
</dbReference>
<keyword evidence="6" id="KW-0812">Transmembrane</keyword>
<evidence type="ECO:0000256" key="1">
    <source>
        <dbReference type="ARBA" id="ARBA00004323"/>
    </source>
</evidence>
<evidence type="ECO:0000313" key="9">
    <source>
        <dbReference type="Proteomes" id="UP001154282"/>
    </source>
</evidence>
<name>A0AAV0S6W3_9ROSI</name>
<sequence>MATAMAAMIQRSHVGRRSWRFLIVIAMAVFVLAIVVIVQCSSISYGIGRTSSWPPLLEEAPEASSSFLVSPINNPGISDDSKLGEIQKFNLVGNTSVSASSNDVDFGDDIESISNMEFRDRSRPPAVEQAIELEPKNREPLQIVSMALSKNPEKGSLSLSKRLGRKKHSTTISQMNSQLHHNLVSAISKRPQRPSARDRELLSAKMQIVNAPIVKNTPGLHASSFWNVSRFKRSYELMERMLKVYIYKEGEKPVFHQSRMRGIYASEGWFMKLMKESKKFGVRDPRKAHLFYIPFSSEMLRKELYRKSFQSVKELEEHLKSYVNHISHKYSFWNRSSGADHFIAGCHDWAPKLTSNHMMSNCIRALCNANVAKGFKIGKDTTLPVTSIRSQERPLQDIGGKPPLERHILAFFAGGKHGSLRPVLLQHWEASKYLDMKILGPMPRDVESKRIYREYMKSSKYCICAKGYEVHTPRIVEAIYYECVPVIISDNYVPPFFEVLNWEEFAVFVAEKDIPRLREILVEIPEEKYVAMQSSVRMVQQHFLWHKAPLRYDLFHMILHSVWHNRVFGN</sequence>
<comment type="subcellular location">
    <subcellularLocation>
        <location evidence="1">Golgi apparatus membrane</location>
        <topology evidence="1">Single-pass type II membrane protein</topology>
    </subcellularLocation>
</comment>